<gene>
    <name evidence="2" type="ORF">SAMN05216552_10108</name>
</gene>
<evidence type="ECO:0000313" key="3">
    <source>
        <dbReference type="Proteomes" id="UP000199391"/>
    </source>
</evidence>
<dbReference type="EMBL" id="FPBO01000010">
    <property type="protein sequence ID" value="SFU79477.1"/>
    <property type="molecule type" value="Genomic_DNA"/>
</dbReference>
<dbReference type="InterPro" id="IPR036514">
    <property type="entry name" value="SGNH_hydro_sf"/>
</dbReference>
<dbReference type="OrthoDB" id="9150728at2"/>
<organism evidence="2 3">
    <name type="scientific">Pseudoduganella namucuonensis</name>
    <dbReference type="NCBI Taxonomy" id="1035707"/>
    <lineage>
        <taxon>Bacteria</taxon>
        <taxon>Pseudomonadati</taxon>
        <taxon>Pseudomonadota</taxon>
        <taxon>Betaproteobacteria</taxon>
        <taxon>Burkholderiales</taxon>
        <taxon>Oxalobacteraceae</taxon>
        <taxon>Telluria group</taxon>
        <taxon>Pseudoduganella</taxon>
    </lineage>
</organism>
<dbReference type="Gene3D" id="3.40.50.1110">
    <property type="entry name" value="SGNH hydrolase"/>
    <property type="match status" value="1"/>
</dbReference>
<dbReference type="AlphaFoldDB" id="A0A1I7J2U8"/>
<dbReference type="GO" id="GO:0016788">
    <property type="term" value="F:hydrolase activity, acting on ester bonds"/>
    <property type="evidence" value="ECO:0007669"/>
    <property type="project" value="UniProtKB-ARBA"/>
</dbReference>
<protein>
    <recommendedName>
        <fullName evidence="4">SGNH/GDSL hydrolase family protein</fullName>
    </recommendedName>
</protein>
<dbReference type="SUPFAM" id="SSF52266">
    <property type="entry name" value="SGNH hydrolase"/>
    <property type="match status" value="1"/>
</dbReference>
<feature type="signal peptide" evidence="1">
    <location>
        <begin position="1"/>
        <end position="21"/>
    </location>
</feature>
<name>A0A1I7J2U8_9BURK</name>
<proteinExistence type="predicted"/>
<accession>A0A1I7J2U8</accession>
<keyword evidence="1" id="KW-0732">Signal</keyword>
<reference evidence="3" key="1">
    <citation type="submission" date="2016-10" db="EMBL/GenBank/DDBJ databases">
        <authorList>
            <person name="Varghese N."/>
            <person name="Submissions S."/>
        </authorList>
    </citation>
    <scope>NUCLEOTIDE SEQUENCE [LARGE SCALE GENOMIC DNA]</scope>
    <source>
        <strain evidence="3">CGMCC 1.11014</strain>
    </source>
</reference>
<evidence type="ECO:0008006" key="4">
    <source>
        <dbReference type="Google" id="ProtNLM"/>
    </source>
</evidence>
<feature type="chain" id="PRO_5011448318" description="SGNH/GDSL hydrolase family protein" evidence="1">
    <location>
        <begin position="22"/>
        <end position="276"/>
    </location>
</feature>
<evidence type="ECO:0000256" key="1">
    <source>
        <dbReference type="SAM" id="SignalP"/>
    </source>
</evidence>
<dbReference type="Proteomes" id="UP000199391">
    <property type="component" value="Unassembled WGS sequence"/>
</dbReference>
<keyword evidence="3" id="KW-1185">Reference proteome</keyword>
<evidence type="ECO:0000313" key="2">
    <source>
        <dbReference type="EMBL" id="SFU79477.1"/>
    </source>
</evidence>
<dbReference type="STRING" id="1035707.SAMN05216552_10108"/>
<dbReference type="RefSeq" id="WP_093555862.1">
    <property type="nucleotide sequence ID" value="NZ_FPBO01000010.1"/>
</dbReference>
<sequence length="276" mass="29425">MQIKKWSVAVFSVLAMHGAVAQQAASQKPSQLPLLVIGASYSEGKTPFNNGIAPRGGGAVAFGTYLSLGQALTRDQQLPGYVVNEAQAGAGTFDRLQCPPGSPTCGPAAWDGYQTQLQRALARVALPPTFASFNAKYVVITISNDCLHAGGAGVPQPQSAPCSLGELHAVADRLVALGEFAVSKGLTPIFDVYPKYEDLNLPLFHSSSGVAWVIGEQDYNLLRDLVRTRLEDELPNAVVVDMWRDFTHIGDGLHPDQATAKKAANVVAKLLKKMDQ</sequence>